<proteinExistence type="evidence at transcript level"/>
<sequence>MSQADKFTKEEIDQMLEIAPVDVAGNLDYKSLCYIITHGQEEE</sequence>
<evidence type="ECO:0000313" key="1">
    <source>
        <dbReference type="EMBL" id="CAB3264133.1"/>
    </source>
</evidence>
<dbReference type="AlphaFoldDB" id="A0A6F9DMD8"/>
<gene>
    <name evidence="1" type="primary">Myl2-002</name>
</gene>
<reference evidence="1" key="1">
    <citation type="submission" date="2020-04" db="EMBL/GenBank/DDBJ databases">
        <authorList>
            <person name="Neveu A P."/>
        </authorList>
    </citation>
    <scope>NUCLEOTIDE SEQUENCE</scope>
    <source>
        <tissue evidence="1">Whole embryo</tissue>
    </source>
</reference>
<accession>A0A6F9DMD8</accession>
<dbReference type="EMBL" id="LR788271">
    <property type="protein sequence ID" value="CAB3264133.1"/>
    <property type="molecule type" value="mRNA"/>
</dbReference>
<name>A0A6F9DMD8_9ASCI</name>
<organism evidence="1">
    <name type="scientific">Phallusia mammillata</name>
    <dbReference type="NCBI Taxonomy" id="59560"/>
    <lineage>
        <taxon>Eukaryota</taxon>
        <taxon>Metazoa</taxon>
        <taxon>Chordata</taxon>
        <taxon>Tunicata</taxon>
        <taxon>Ascidiacea</taxon>
        <taxon>Phlebobranchia</taxon>
        <taxon>Ascidiidae</taxon>
        <taxon>Phallusia</taxon>
    </lineage>
</organism>
<protein>
    <submittedName>
        <fullName evidence="1">Myosin regulatory light chain, smooth muscle</fullName>
    </submittedName>
</protein>